<organism evidence="1 2">
    <name type="scientific">Ectobacillus antri</name>
    <dbReference type="NCBI Taxonomy" id="2486280"/>
    <lineage>
        <taxon>Bacteria</taxon>
        <taxon>Bacillati</taxon>
        <taxon>Bacillota</taxon>
        <taxon>Bacilli</taxon>
        <taxon>Bacillales</taxon>
        <taxon>Bacillaceae</taxon>
        <taxon>Ectobacillus</taxon>
    </lineage>
</organism>
<dbReference type="Proteomes" id="UP001218246">
    <property type="component" value="Unassembled WGS sequence"/>
</dbReference>
<protein>
    <submittedName>
        <fullName evidence="1">Thiazole-containing bacteriocin maturation protein</fullName>
    </submittedName>
</protein>
<proteinExistence type="predicted"/>
<dbReference type="EMBL" id="JARULN010000008">
    <property type="protein sequence ID" value="MDG5754401.1"/>
    <property type="molecule type" value="Genomic_DNA"/>
</dbReference>
<evidence type="ECO:0000313" key="1">
    <source>
        <dbReference type="EMBL" id="MDG5754401.1"/>
    </source>
</evidence>
<sequence length="609" mass="68526">MTLHPSMRLKVNRDTCFLPDPDGGVYFRNNESSFRMQGNGMVQWIEKLLPIWDGSYSLADIINGLPEPYQNRVYEIAKVLYENGYARDVSGDREHALSPAIMELYASQLAFLDERGGSGAARFADYRNASVIVIGDQGLSSLVSSLLESGLPRFHVCALTEYEERIHELAAYSRKRDEEILVEEIAAPEDGNWQAMLQPFDFVMFVSYNGDIEKLLQLEQICREEGKVFLPAGCFAGIGMAGPIVSSDVCWESAWRVIRAERGKELSSVAGAMLTNILTFELLKEVTGVRDDSEKHRFFQLNLETLEGEWCSFTPHPLVEGYKPRWIQGLEKREEPQMSELLFYFSKLTSTKSGILHVWEEGDLKQLPLAKCRVQAVHPLSEGPASFLEEVICTALTHEEARKEAGLVGIEMYVAAMIEHVAKALPQYQEDWPFIAVGAGATTAEGICRGLLHRLEYELAQQNKSYGVAPIQINRLEDIECKFYLEVLELKREHPVIGLGEEIWGFPVVWVKTESGWYHSTGLDFMLALRNALRQAIEGSCVSQEQFLLPQEPQTLDLEGSSPYPELLQYALTTLQRQEKELSVFEVGIETFSKELAGVFGVLVRGEGT</sequence>
<dbReference type="NCBIfam" id="TIGR03693">
    <property type="entry name" value="ocin_ThiF_like"/>
    <property type="match status" value="1"/>
</dbReference>
<dbReference type="RefSeq" id="WP_278018233.1">
    <property type="nucleotide sequence ID" value="NZ_JARRRY010000007.1"/>
</dbReference>
<evidence type="ECO:0000313" key="2">
    <source>
        <dbReference type="Proteomes" id="UP001218246"/>
    </source>
</evidence>
<keyword evidence="2" id="KW-1185">Reference proteome</keyword>
<name>A0ABT6H7R1_9BACI</name>
<gene>
    <name evidence="1" type="ORF">P6P90_10505</name>
</gene>
<reference evidence="1 2" key="1">
    <citation type="submission" date="2023-04" db="EMBL/GenBank/DDBJ databases">
        <title>Ectobacillus antri isolated from activated sludge.</title>
        <authorList>
            <person name="Yan P."/>
            <person name="Liu X."/>
        </authorList>
    </citation>
    <scope>NUCLEOTIDE SEQUENCE [LARGE SCALE GENOMIC DNA]</scope>
    <source>
        <strain evidence="1 2">C18H</strain>
    </source>
</reference>
<accession>A0ABT6H7R1</accession>
<dbReference type="Gene3D" id="3.40.50.720">
    <property type="entry name" value="NAD(P)-binding Rossmann-like Domain"/>
    <property type="match status" value="1"/>
</dbReference>
<dbReference type="InterPro" id="IPR022368">
    <property type="entry name" value="Thiazole_bacteriocin_mat_put"/>
</dbReference>
<comment type="caution">
    <text evidence="1">The sequence shown here is derived from an EMBL/GenBank/DDBJ whole genome shotgun (WGS) entry which is preliminary data.</text>
</comment>